<feature type="active site" description="Cysteine sulfenic acid (-SOH) intermediate; for peroxidase activity" evidence="13">
    <location>
        <position position="45"/>
    </location>
</feature>
<dbReference type="SUPFAM" id="SSF52833">
    <property type="entry name" value="Thioredoxin-like"/>
    <property type="match status" value="1"/>
</dbReference>
<dbReference type="GO" id="GO:0008379">
    <property type="term" value="F:thioredoxin peroxidase activity"/>
    <property type="evidence" value="ECO:0007669"/>
    <property type="project" value="TreeGrafter"/>
</dbReference>
<gene>
    <name evidence="15" type="ORF">GOAMR_34_01130</name>
</gene>
<dbReference type="eggNOG" id="COG1225">
    <property type="taxonomic scope" value="Bacteria"/>
</dbReference>
<dbReference type="PROSITE" id="PS51352">
    <property type="entry name" value="THIOREDOXIN_2"/>
    <property type="match status" value="1"/>
</dbReference>
<evidence type="ECO:0000256" key="4">
    <source>
        <dbReference type="ARBA" id="ARBA00022559"/>
    </source>
</evidence>
<sequence length="150" mass="15749">MLNTGDAAPDFTLPDQDGNPVTLSDVLAQGPAVLFFYPAALTPGCTKEACHFRDIVGEFTAAGVRILGISADAVAKQKTFDNTFSLGYPLLSDADKSIAKTYGVSRRVGFLPNQRATFAIGADGVIVAAVRNEINMNTHADTALKALATT</sequence>
<dbReference type="EMBL" id="BAED01000034">
    <property type="protein sequence ID" value="GAB05446.1"/>
    <property type="molecule type" value="Genomic_DNA"/>
</dbReference>
<evidence type="ECO:0000256" key="2">
    <source>
        <dbReference type="ARBA" id="ARBA00011245"/>
    </source>
</evidence>
<dbReference type="PANTHER" id="PTHR42801">
    <property type="entry name" value="THIOREDOXIN-DEPENDENT PEROXIDE REDUCTASE"/>
    <property type="match status" value="1"/>
</dbReference>
<dbReference type="PANTHER" id="PTHR42801:SF8">
    <property type="entry name" value="PEROXIREDOXIN RV1608C-RELATED"/>
    <property type="match status" value="1"/>
</dbReference>
<evidence type="ECO:0000256" key="12">
    <source>
        <dbReference type="ARBA" id="ARBA00049091"/>
    </source>
</evidence>
<dbReference type="InterPro" id="IPR000866">
    <property type="entry name" value="AhpC/TSA"/>
</dbReference>
<evidence type="ECO:0000256" key="13">
    <source>
        <dbReference type="PIRSR" id="PIRSR000239-1"/>
    </source>
</evidence>
<dbReference type="AlphaFoldDB" id="G7GPC1"/>
<keyword evidence="6" id="KW-0560">Oxidoreductase</keyword>
<keyword evidence="4 15" id="KW-0575">Peroxidase</keyword>
<dbReference type="InterPro" id="IPR013766">
    <property type="entry name" value="Thioredoxin_domain"/>
</dbReference>
<keyword evidence="16" id="KW-1185">Reference proteome</keyword>
<feature type="domain" description="Thioredoxin" evidence="14">
    <location>
        <begin position="2"/>
        <end position="149"/>
    </location>
</feature>
<comment type="caution">
    <text evidence="15">The sequence shown here is derived from an EMBL/GenBank/DDBJ whole genome shotgun (WGS) entry which is preliminary data.</text>
</comment>
<comment type="function">
    <text evidence="1">Thiol-specific peroxidase that catalyzes the reduction of hydrogen peroxide and organic hydroperoxides to water and alcohols, respectively. Plays a role in cell protection against oxidative stress by detoxifying peroxides and as sensor of hydrogen peroxide-mediated signaling events.</text>
</comment>
<comment type="catalytic activity">
    <reaction evidence="12">
        <text>a hydroperoxide + [thioredoxin]-dithiol = an alcohol + [thioredoxin]-disulfide + H2O</text>
        <dbReference type="Rhea" id="RHEA:62620"/>
        <dbReference type="Rhea" id="RHEA-COMP:10698"/>
        <dbReference type="Rhea" id="RHEA-COMP:10700"/>
        <dbReference type="ChEBI" id="CHEBI:15377"/>
        <dbReference type="ChEBI" id="CHEBI:29950"/>
        <dbReference type="ChEBI" id="CHEBI:30879"/>
        <dbReference type="ChEBI" id="CHEBI:35924"/>
        <dbReference type="ChEBI" id="CHEBI:50058"/>
        <dbReference type="EC" id="1.11.1.24"/>
    </reaction>
</comment>
<evidence type="ECO:0000256" key="7">
    <source>
        <dbReference type="ARBA" id="ARBA00023157"/>
    </source>
</evidence>
<evidence type="ECO:0000256" key="11">
    <source>
        <dbReference type="ARBA" id="ARBA00041373"/>
    </source>
</evidence>
<dbReference type="RefSeq" id="WP_005186538.1">
    <property type="nucleotide sequence ID" value="NZ_BAED01000034.1"/>
</dbReference>
<dbReference type="GO" id="GO:0005737">
    <property type="term" value="C:cytoplasm"/>
    <property type="evidence" value="ECO:0007669"/>
    <property type="project" value="TreeGrafter"/>
</dbReference>
<dbReference type="Pfam" id="PF00578">
    <property type="entry name" value="AhpC-TSA"/>
    <property type="match status" value="1"/>
</dbReference>
<organism evidence="15 16">
    <name type="scientific">Gordonia amarae NBRC 15530</name>
    <dbReference type="NCBI Taxonomy" id="1075090"/>
    <lineage>
        <taxon>Bacteria</taxon>
        <taxon>Bacillati</taxon>
        <taxon>Actinomycetota</taxon>
        <taxon>Actinomycetes</taxon>
        <taxon>Mycobacteriales</taxon>
        <taxon>Gordoniaceae</taxon>
        <taxon>Gordonia</taxon>
    </lineage>
</organism>
<evidence type="ECO:0000256" key="5">
    <source>
        <dbReference type="ARBA" id="ARBA00022862"/>
    </source>
</evidence>
<reference evidence="15 16" key="1">
    <citation type="submission" date="2011-11" db="EMBL/GenBank/DDBJ databases">
        <title>Whole genome shotgun sequence of Gordonia amarae NBRC 15530.</title>
        <authorList>
            <person name="Takarada H."/>
            <person name="Hosoyama A."/>
            <person name="Tsuchikane K."/>
            <person name="Katsumata H."/>
            <person name="Yamazaki S."/>
            <person name="Fujita N."/>
        </authorList>
    </citation>
    <scope>NUCLEOTIDE SEQUENCE [LARGE SCALE GENOMIC DNA]</scope>
    <source>
        <strain evidence="15 16">NBRC 15530</strain>
    </source>
</reference>
<dbReference type="CDD" id="cd03017">
    <property type="entry name" value="PRX_BCP"/>
    <property type="match status" value="1"/>
</dbReference>
<comment type="subunit">
    <text evidence="2">Monomer.</text>
</comment>
<dbReference type="PIRSF" id="PIRSF000239">
    <property type="entry name" value="AHPC"/>
    <property type="match status" value="1"/>
</dbReference>
<keyword evidence="7" id="KW-1015">Disulfide bond</keyword>
<evidence type="ECO:0000313" key="15">
    <source>
        <dbReference type="EMBL" id="GAB05446.1"/>
    </source>
</evidence>
<evidence type="ECO:0000256" key="3">
    <source>
        <dbReference type="ARBA" id="ARBA00013017"/>
    </source>
</evidence>
<evidence type="ECO:0000313" key="16">
    <source>
        <dbReference type="Proteomes" id="UP000006023"/>
    </source>
</evidence>
<dbReference type="InterPro" id="IPR050924">
    <property type="entry name" value="Peroxiredoxin_BCP/PrxQ"/>
</dbReference>
<keyword evidence="5" id="KW-0049">Antioxidant</keyword>
<dbReference type="InterPro" id="IPR036249">
    <property type="entry name" value="Thioredoxin-like_sf"/>
</dbReference>
<evidence type="ECO:0000256" key="8">
    <source>
        <dbReference type="ARBA" id="ARBA00023284"/>
    </source>
</evidence>
<evidence type="ECO:0000256" key="9">
    <source>
        <dbReference type="ARBA" id="ARBA00032824"/>
    </source>
</evidence>
<dbReference type="FunFam" id="3.40.30.10:FF:000007">
    <property type="entry name" value="Thioredoxin-dependent thiol peroxidase"/>
    <property type="match status" value="1"/>
</dbReference>
<dbReference type="STRING" id="1075090.GOAMR_34_01130"/>
<protein>
    <recommendedName>
        <fullName evidence="3">thioredoxin-dependent peroxiredoxin</fullName>
        <ecNumber evidence="3">1.11.1.24</ecNumber>
    </recommendedName>
    <alternativeName>
        <fullName evidence="11">Bacterioferritin comigratory protein</fullName>
    </alternativeName>
    <alternativeName>
        <fullName evidence="9">Thioredoxin peroxidase</fullName>
    </alternativeName>
</protein>
<dbReference type="EC" id="1.11.1.24" evidence="3"/>
<dbReference type="Proteomes" id="UP000006023">
    <property type="component" value="Unassembled WGS sequence"/>
</dbReference>
<evidence type="ECO:0000259" key="14">
    <source>
        <dbReference type="PROSITE" id="PS51352"/>
    </source>
</evidence>
<comment type="similarity">
    <text evidence="10">Belongs to the peroxiredoxin family. BCP/PrxQ subfamily.</text>
</comment>
<dbReference type="GO" id="GO:0045454">
    <property type="term" value="P:cell redox homeostasis"/>
    <property type="evidence" value="ECO:0007669"/>
    <property type="project" value="TreeGrafter"/>
</dbReference>
<proteinExistence type="inferred from homology"/>
<dbReference type="GO" id="GO:0034599">
    <property type="term" value="P:cellular response to oxidative stress"/>
    <property type="evidence" value="ECO:0007669"/>
    <property type="project" value="TreeGrafter"/>
</dbReference>
<evidence type="ECO:0000256" key="1">
    <source>
        <dbReference type="ARBA" id="ARBA00003330"/>
    </source>
</evidence>
<evidence type="ECO:0000256" key="10">
    <source>
        <dbReference type="ARBA" id="ARBA00038489"/>
    </source>
</evidence>
<dbReference type="Gene3D" id="3.40.30.10">
    <property type="entry name" value="Glutaredoxin"/>
    <property type="match status" value="1"/>
</dbReference>
<accession>G7GPC1</accession>
<name>G7GPC1_9ACTN</name>
<dbReference type="InterPro" id="IPR024706">
    <property type="entry name" value="Peroxiredoxin_AhpC-typ"/>
</dbReference>
<keyword evidence="8" id="KW-0676">Redox-active center</keyword>
<evidence type="ECO:0000256" key="6">
    <source>
        <dbReference type="ARBA" id="ARBA00023002"/>
    </source>
</evidence>